<evidence type="ECO:0000313" key="1">
    <source>
        <dbReference type="EMBL" id="PKI55471.1"/>
    </source>
</evidence>
<dbReference type="EMBL" id="PGOL01001693">
    <property type="protein sequence ID" value="PKI55471.1"/>
    <property type="molecule type" value="Genomic_DNA"/>
</dbReference>
<organism evidence="1 2">
    <name type="scientific">Punica granatum</name>
    <name type="common">Pomegranate</name>
    <dbReference type="NCBI Taxonomy" id="22663"/>
    <lineage>
        <taxon>Eukaryota</taxon>
        <taxon>Viridiplantae</taxon>
        <taxon>Streptophyta</taxon>
        <taxon>Embryophyta</taxon>
        <taxon>Tracheophyta</taxon>
        <taxon>Spermatophyta</taxon>
        <taxon>Magnoliopsida</taxon>
        <taxon>eudicotyledons</taxon>
        <taxon>Gunneridae</taxon>
        <taxon>Pentapetalae</taxon>
        <taxon>rosids</taxon>
        <taxon>malvids</taxon>
        <taxon>Myrtales</taxon>
        <taxon>Lythraceae</taxon>
        <taxon>Punica</taxon>
    </lineage>
</organism>
<proteinExistence type="predicted"/>
<dbReference type="Proteomes" id="UP000233551">
    <property type="component" value="Unassembled WGS sequence"/>
</dbReference>
<reference evidence="1 2" key="1">
    <citation type="submission" date="2017-11" db="EMBL/GenBank/DDBJ databases">
        <title>De-novo sequencing of pomegranate (Punica granatum L.) genome.</title>
        <authorList>
            <person name="Akparov Z."/>
            <person name="Amiraslanov A."/>
            <person name="Hajiyeva S."/>
            <person name="Abbasov M."/>
            <person name="Kaur K."/>
            <person name="Hamwieh A."/>
            <person name="Solovyev V."/>
            <person name="Salamov A."/>
            <person name="Braich B."/>
            <person name="Kosarev P."/>
            <person name="Mahmoud A."/>
            <person name="Hajiyev E."/>
            <person name="Babayeva S."/>
            <person name="Izzatullayeva V."/>
            <person name="Mammadov A."/>
            <person name="Mammadov A."/>
            <person name="Sharifova S."/>
            <person name="Ojaghi J."/>
            <person name="Eynullazada K."/>
            <person name="Bayramov B."/>
            <person name="Abdulazimova A."/>
            <person name="Shahmuradov I."/>
        </authorList>
    </citation>
    <scope>NUCLEOTIDE SEQUENCE [LARGE SCALE GENOMIC DNA]</scope>
    <source>
        <strain evidence="2">cv. AG2017</strain>
        <tissue evidence="1">Leaf</tissue>
    </source>
</reference>
<dbReference type="AlphaFoldDB" id="A0A2I0JGU2"/>
<sequence>MGMNYKKPSWRWLRGEGRGIGRGWEWESGTKDFWESGGDSTEWKTLFSSLPRRGRRRGAVLVGFYIVGMGSRKEEGFCFPGLDNRRGRLRAPGFTVSPTKREEFLGWWVPHVLKRELCAPGVRRKDKLSTEKENL</sequence>
<accession>A0A2I0JGU2</accession>
<evidence type="ECO:0000313" key="2">
    <source>
        <dbReference type="Proteomes" id="UP000233551"/>
    </source>
</evidence>
<name>A0A2I0JGU2_PUNGR</name>
<gene>
    <name evidence="1" type="ORF">CRG98_024083</name>
</gene>
<protein>
    <submittedName>
        <fullName evidence="1">Uncharacterized protein</fullName>
    </submittedName>
</protein>
<keyword evidence="2" id="KW-1185">Reference proteome</keyword>
<comment type="caution">
    <text evidence="1">The sequence shown here is derived from an EMBL/GenBank/DDBJ whole genome shotgun (WGS) entry which is preliminary data.</text>
</comment>